<name>A0A2M3ZTC0_9DIPT</name>
<evidence type="ECO:0000256" key="1">
    <source>
        <dbReference type="SAM" id="Phobius"/>
    </source>
</evidence>
<protein>
    <submittedName>
        <fullName evidence="2">Putative secreted peptide</fullName>
    </submittedName>
</protein>
<keyword evidence="1" id="KW-1133">Transmembrane helix</keyword>
<accession>A0A2M3ZTC0</accession>
<reference evidence="2" key="1">
    <citation type="submission" date="2018-01" db="EMBL/GenBank/DDBJ databases">
        <title>An insight into the sialome of Amazonian anophelines.</title>
        <authorList>
            <person name="Ribeiro J.M."/>
            <person name="Scarpassa V."/>
            <person name="Calvo E."/>
        </authorList>
    </citation>
    <scope>NUCLEOTIDE SEQUENCE</scope>
    <source>
        <tissue evidence="2">Salivary glands</tissue>
    </source>
</reference>
<organism evidence="2">
    <name type="scientific">Anopheles braziliensis</name>
    <dbReference type="NCBI Taxonomy" id="58242"/>
    <lineage>
        <taxon>Eukaryota</taxon>
        <taxon>Metazoa</taxon>
        <taxon>Ecdysozoa</taxon>
        <taxon>Arthropoda</taxon>
        <taxon>Hexapoda</taxon>
        <taxon>Insecta</taxon>
        <taxon>Pterygota</taxon>
        <taxon>Neoptera</taxon>
        <taxon>Endopterygota</taxon>
        <taxon>Diptera</taxon>
        <taxon>Nematocera</taxon>
        <taxon>Culicoidea</taxon>
        <taxon>Culicidae</taxon>
        <taxon>Anophelinae</taxon>
        <taxon>Anopheles</taxon>
    </lineage>
</organism>
<evidence type="ECO:0000313" key="2">
    <source>
        <dbReference type="EMBL" id="MBW31700.1"/>
    </source>
</evidence>
<dbReference type="EMBL" id="GGFM01010949">
    <property type="protein sequence ID" value="MBW31700.1"/>
    <property type="molecule type" value="Transcribed_RNA"/>
</dbReference>
<keyword evidence="1" id="KW-0812">Transmembrane</keyword>
<proteinExistence type="predicted"/>
<dbReference type="AlphaFoldDB" id="A0A2M3ZTC0"/>
<keyword evidence="1" id="KW-0472">Membrane</keyword>
<feature type="transmembrane region" description="Helical" evidence="1">
    <location>
        <begin position="6"/>
        <end position="30"/>
    </location>
</feature>
<sequence length="127" mass="14787">MLRVHVMWLLVMMVLLLLLLLVLMELVLWLRRYQHVTGERHIGGTARFQRYRVLAEVFEHLGDRGKPKMLHSTLAEIVQRHAQVFRLALEVERQHELALARFALAHEEHAVTRGTVAQDQLGRLGAR</sequence>